<comment type="caution">
    <text evidence="3">The sequence shown here is derived from an EMBL/GenBank/DDBJ whole genome shotgun (WGS) entry which is preliminary data.</text>
</comment>
<organism evidence="3 4">
    <name type="scientific">Puccinia striiformis f. sp. tritici PST-78</name>
    <dbReference type="NCBI Taxonomy" id="1165861"/>
    <lineage>
        <taxon>Eukaryota</taxon>
        <taxon>Fungi</taxon>
        <taxon>Dikarya</taxon>
        <taxon>Basidiomycota</taxon>
        <taxon>Pucciniomycotina</taxon>
        <taxon>Pucciniomycetes</taxon>
        <taxon>Pucciniales</taxon>
        <taxon>Pucciniaceae</taxon>
        <taxon>Puccinia</taxon>
    </lineage>
</organism>
<evidence type="ECO:0000256" key="2">
    <source>
        <dbReference type="SAM" id="SignalP"/>
    </source>
</evidence>
<proteinExistence type="predicted"/>
<feature type="region of interest" description="Disordered" evidence="1">
    <location>
        <begin position="51"/>
        <end position="94"/>
    </location>
</feature>
<sequence>MLKGSLPLLIFLIIGEQFVMGSLAAYKSTNQNHQSTDASMNVEMTDFKISSDGKCRKREKSPHALPESPWAQAPTKFRTADLKSASPSSTRSTVDATKLDVSRALMNALV</sequence>
<keyword evidence="4" id="KW-1185">Reference proteome</keyword>
<feature type="compositionally biased region" description="Polar residues" evidence="1">
    <location>
        <begin position="85"/>
        <end position="94"/>
    </location>
</feature>
<protein>
    <submittedName>
        <fullName evidence="3">Uncharacterized protein</fullName>
    </submittedName>
</protein>
<dbReference type="AlphaFoldDB" id="A0A0L0V5Z9"/>
<reference evidence="4" key="1">
    <citation type="submission" date="2014-03" db="EMBL/GenBank/DDBJ databases">
        <title>The Genome Sequence of Puccinia striiformis f. sp. tritici PST-78.</title>
        <authorList>
            <consortium name="The Broad Institute Genome Sequencing Platform"/>
            <person name="Cuomo C."/>
            <person name="Hulbert S."/>
            <person name="Chen X."/>
            <person name="Walker B."/>
            <person name="Young S.K."/>
            <person name="Zeng Q."/>
            <person name="Gargeya S."/>
            <person name="Fitzgerald M."/>
            <person name="Haas B."/>
            <person name="Abouelleil A."/>
            <person name="Alvarado L."/>
            <person name="Arachchi H.M."/>
            <person name="Berlin A.M."/>
            <person name="Chapman S.B."/>
            <person name="Goldberg J."/>
            <person name="Griggs A."/>
            <person name="Gujja S."/>
            <person name="Hansen M."/>
            <person name="Howarth C."/>
            <person name="Imamovic A."/>
            <person name="Larimer J."/>
            <person name="McCowan C."/>
            <person name="Montmayeur A."/>
            <person name="Murphy C."/>
            <person name="Neiman D."/>
            <person name="Pearson M."/>
            <person name="Priest M."/>
            <person name="Roberts A."/>
            <person name="Saif S."/>
            <person name="Shea T."/>
            <person name="Sisk P."/>
            <person name="Sykes S."/>
            <person name="Wortman J."/>
            <person name="Nusbaum C."/>
            <person name="Birren B."/>
        </authorList>
    </citation>
    <scope>NUCLEOTIDE SEQUENCE [LARGE SCALE GENOMIC DNA]</scope>
    <source>
        <strain evidence="4">race PST-78</strain>
    </source>
</reference>
<feature type="chain" id="PRO_5005549484" evidence="2">
    <location>
        <begin position="25"/>
        <end position="110"/>
    </location>
</feature>
<dbReference type="EMBL" id="AJIL01000110">
    <property type="protein sequence ID" value="KNE94730.1"/>
    <property type="molecule type" value="Genomic_DNA"/>
</dbReference>
<feature type="signal peptide" evidence="2">
    <location>
        <begin position="1"/>
        <end position="24"/>
    </location>
</feature>
<gene>
    <name evidence="3" type="ORF">PSTG_11917</name>
</gene>
<evidence type="ECO:0000256" key="1">
    <source>
        <dbReference type="SAM" id="MobiDB-lite"/>
    </source>
</evidence>
<name>A0A0L0V5Z9_9BASI</name>
<evidence type="ECO:0000313" key="4">
    <source>
        <dbReference type="Proteomes" id="UP000054564"/>
    </source>
</evidence>
<dbReference type="Proteomes" id="UP000054564">
    <property type="component" value="Unassembled WGS sequence"/>
</dbReference>
<keyword evidence="2" id="KW-0732">Signal</keyword>
<evidence type="ECO:0000313" key="3">
    <source>
        <dbReference type="EMBL" id="KNE94730.1"/>
    </source>
</evidence>
<accession>A0A0L0V5Z9</accession>